<evidence type="ECO:0000256" key="6">
    <source>
        <dbReference type="ARBA" id="ARBA00022801"/>
    </source>
</evidence>
<dbReference type="OrthoDB" id="635146at2"/>
<dbReference type="CDD" id="cd09084">
    <property type="entry name" value="EEP-2"/>
    <property type="match status" value="1"/>
</dbReference>
<keyword evidence="9" id="KW-0472">Membrane</keyword>
<dbReference type="Gene3D" id="3.60.10.10">
    <property type="entry name" value="Endonuclease/exonuclease/phosphatase"/>
    <property type="match status" value="1"/>
</dbReference>
<keyword evidence="4" id="KW-0479">Metal-binding</keyword>
<comment type="cofactor">
    <cofactor evidence="1">
        <name>Mn(2+)</name>
        <dbReference type="ChEBI" id="CHEBI:29035"/>
    </cofactor>
</comment>
<dbReference type="InterPro" id="IPR005135">
    <property type="entry name" value="Endo/exonuclease/phosphatase"/>
</dbReference>
<accession>A0A3B0BX83</accession>
<keyword evidence="11" id="KW-0255">Endonuclease</keyword>
<name>A0A3B0BX83_9FLAO</name>
<organism evidence="11 12">
    <name type="scientific">Ulvibacterium marinum</name>
    <dbReference type="NCBI Taxonomy" id="2419782"/>
    <lineage>
        <taxon>Bacteria</taxon>
        <taxon>Pseudomonadati</taxon>
        <taxon>Bacteroidota</taxon>
        <taxon>Flavobacteriia</taxon>
        <taxon>Flavobacteriales</taxon>
        <taxon>Flavobacteriaceae</taxon>
        <taxon>Ulvibacterium</taxon>
    </lineage>
</organism>
<evidence type="ECO:0000256" key="4">
    <source>
        <dbReference type="ARBA" id="ARBA00022723"/>
    </source>
</evidence>
<comment type="cofactor">
    <cofactor evidence="2">
        <name>Mg(2+)</name>
        <dbReference type="ChEBI" id="CHEBI:18420"/>
    </cofactor>
</comment>
<dbReference type="PANTHER" id="PTHR15822:SF4">
    <property type="entry name" value="TYROSYL-DNA PHOSPHODIESTERASE 2"/>
    <property type="match status" value="1"/>
</dbReference>
<dbReference type="Pfam" id="PF03372">
    <property type="entry name" value="Exo_endo_phos"/>
    <property type="match status" value="1"/>
</dbReference>
<keyword evidence="9" id="KW-1133">Transmembrane helix</keyword>
<protein>
    <submittedName>
        <fullName evidence="11">Endonuclease</fullName>
    </submittedName>
</protein>
<dbReference type="AlphaFoldDB" id="A0A3B0BX83"/>
<dbReference type="InterPro" id="IPR036691">
    <property type="entry name" value="Endo/exonu/phosph_ase_sf"/>
</dbReference>
<reference evidence="11 12" key="1">
    <citation type="submission" date="2018-10" db="EMBL/GenBank/DDBJ databases">
        <title>Ulvibacterium marinum gen. nov., sp. nov., a novel marine bacterium of the family Flavobacteriaceae, isolated from a culture of the green alga Ulva prolifera.</title>
        <authorList>
            <person name="Zhang Z."/>
        </authorList>
    </citation>
    <scope>NUCLEOTIDE SEQUENCE [LARGE SCALE GENOMIC DNA]</scope>
    <source>
        <strain evidence="11 12">CCMM003</strain>
    </source>
</reference>
<evidence type="ECO:0000256" key="5">
    <source>
        <dbReference type="ARBA" id="ARBA00022763"/>
    </source>
</evidence>
<dbReference type="PANTHER" id="PTHR15822">
    <property type="entry name" value="TRAF AND TNF RECEPTOR-ASSOCIATED PROTEIN"/>
    <property type="match status" value="1"/>
</dbReference>
<evidence type="ECO:0000256" key="8">
    <source>
        <dbReference type="ARBA" id="ARBA00023204"/>
    </source>
</evidence>
<proteinExistence type="predicted"/>
<dbReference type="Proteomes" id="UP000276603">
    <property type="component" value="Unassembled WGS sequence"/>
</dbReference>
<evidence type="ECO:0000256" key="2">
    <source>
        <dbReference type="ARBA" id="ARBA00001946"/>
    </source>
</evidence>
<gene>
    <name evidence="11" type="ORF">D7Z94_24080</name>
</gene>
<evidence type="ECO:0000256" key="9">
    <source>
        <dbReference type="SAM" id="Phobius"/>
    </source>
</evidence>
<dbReference type="GO" id="GO:0004519">
    <property type="term" value="F:endonuclease activity"/>
    <property type="evidence" value="ECO:0007669"/>
    <property type="project" value="UniProtKB-KW"/>
</dbReference>
<dbReference type="SUPFAM" id="SSF56219">
    <property type="entry name" value="DNase I-like"/>
    <property type="match status" value="1"/>
</dbReference>
<keyword evidence="3" id="KW-0540">Nuclease</keyword>
<keyword evidence="5" id="KW-0227">DNA damage</keyword>
<keyword evidence="7" id="KW-0460">Magnesium</keyword>
<keyword evidence="9" id="KW-0812">Transmembrane</keyword>
<sequence length="344" mass="39618">MIKRLSLFNKAIFVFNAIFALALLLVYLDFYGLLGRLSLVSFLNLLVPFLVGANILFLVYWLILKKWAFLLSTVILLPGYFMFGAFIKLFNSNTIIDTQDISILTYNVHGFNGLKWGRDSVFGNEILDFLSEQDADIINFQEFGHLKVDALDKYPYSYVNFHSLEEEKHVNQAIYSKYPIISKGSLNFPGSRNNAIYADIVISSDTLRVYNVHLQSLSFRLGSFKREEPQRLYKRLGRALAKQGDQARRLADHFKGTEHKKIVLGDFNNTQFSRIYSTLKGDFKDTFQEKGMGLGSTYNLRFLPFRIDFILVDPSFEVTAHKNYDVQLSDHEPIMASFRLKGEE</sequence>
<evidence type="ECO:0000313" key="11">
    <source>
        <dbReference type="EMBL" id="RKN76864.1"/>
    </source>
</evidence>
<evidence type="ECO:0000313" key="12">
    <source>
        <dbReference type="Proteomes" id="UP000276603"/>
    </source>
</evidence>
<dbReference type="RefSeq" id="WP_120714211.1">
    <property type="nucleotide sequence ID" value="NZ_RBCJ01000006.1"/>
</dbReference>
<dbReference type="GO" id="GO:0016787">
    <property type="term" value="F:hydrolase activity"/>
    <property type="evidence" value="ECO:0007669"/>
    <property type="project" value="UniProtKB-KW"/>
</dbReference>
<keyword evidence="12" id="KW-1185">Reference proteome</keyword>
<dbReference type="GO" id="GO:0046872">
    <property type="term" value="F:metal ion binding"/>
    <property type="evidence" value="ECO:0007669"/>
    <property type="project" value="UniProtKB-KW"/>
</dbReference>
<comment type="caution">
    <text evidence="11">The sequence shown here is derived from an EMBL/GenBank/DDBJ whole genome shotgun (WGS) entry which is preliminary data.</text>
</comment>
<dbReference type="GO" id="GO:0006281">
    <property type="term" value="P:DNA repair"/>
    <property type="evidence" value="ECO:0007669"/>
    <property type="project" value="UniProtKB-KW"/>
</dbReference>
<evidence type="ECO:0000256" key="7">
    <source>
        <dbReference type="ARBA" id="ARBA00022842"/>
    </source>
</evidence>
<keyword evidence="6" id="KW-0378">Hydrolase</keyword>
<evidence type="ECO:0000259" key="10">
    <source>
        <dbReference type="Pfam" id="PF03372"/>
    </source>
</evidence>
<keyword evidence="8" id="KW-0234">DNA repair</keyword>
<feature type="transmembrane region" description="Helical" evidence="9">
    <location>
        <begin position="69"/>
        <end position="90"/>
    </location>
</feature>
<evidence type="ECO:0000256" key="3">
    <source>
        <dbReference type="ARBA" id="ARBA00022722"/>
    </source>
</evidence>
<dbReference type="InterPro" id="IPR051547">
    <property type="entry name" value="TDP2-like"/>
</dbReference>
<dbReference type="EMBL" id="RBCJ01000006">
    <property type="protein sequence ID" value="RKN76864.1"/>
    <property type="molecule type" value="Genomic_DNA"/>
</dbReference>
<feature type="domain" description="Endonuclease/exonuclease/phosphatase" evidence="10">
    <location>
        <begin position="104"/>
        <end position="331"/>
    </location>
</feature>
<feature type="transmembrane region" description="Helical" evidence="9">
    <location>
        <begin position="12"/>
        <end position="33"/>
    </location>
</feature>
<evidence type="ECO:0000256" key="1">
    <source>
        <dbReference type="ARBA" id="ARBA00001936"/>
    </source>
</evidence>
<feature type="transmembrane region" description="Helical" evidence="9">
    <location>
        <begin position="39"/>
        <end position="62"/>
    </location>
</feature>